<comment type="caution">
    <text evidence="2">The sequence shown here is derived from an EMBL/GenBank/DDBJ whole genome shotgun (WGS) entry which is preliminary data.</text>
</comment>
<keyword evidence="1" id="KW-0472">Membrane</keyword>
<feature type="transmembrane region" description="Helical" evidence="1">
    <location>
        <begin position="46"/>
        <end position="71"/>
    </location>
</feature>
<keyword evidence="1" id="KW-1133">Transmembrane helix</keyword>
<keyword evidence="1" id="KW-0812">Transmembrane</keyword>
<evidence type="ECO:0008006" key="4">
    <source>
        <dbReference type="Google" id="ProtNLM"/>
    </source>
</evidence>
<proteinExistence type="predicted"/>
<evidence type="ECO:0000313" key="2">
    <source>
        <dbReference type="EMBL" id="GAA0488854.1"/>
    </source>
</evidence>
<dbReference type="Proteomes" id="UP001500880">
    <property type="component" value="Unassembled WGS sequence"/>
</dbReference>
<dbReference type="EMBL" id="BAAADO010000002">
    <property type="protein sequence ID" value="GAA0488854.1"/>
    <property type="molecule type" value="Genomic_DNA"/>
</dbReference>
<accession>A0ABP3KYA6</accession>
<sequence>MGKGHNFMDDKKQKLILYILLFSILIFDTFLFIWVFGIILSWGETIISGVISAVGAIIGGSLTLIGVMWTISYQRKIYYRAKYENANYVFTELLPLINQVYNHIKSLNPKSFSQEIDEIKNAAKKLEGKTKDLLLLASQSDSEFFREVKNIEFYSGVIFEYIDGLVGIETDNEIKDKLMIYYNGLAKADSRFDKILSNMKKISF</sequence>
<gene>
    <name evidence="2" type="ORF">GCM10008986_13340</name>
</gene>
<evidence type="ECO:0000256" key="1">
    <source>
        <dbReference type="SAM" id="Phobius"/>
    </source>
</evidence>
<evidence type="ECO:0000313" key="3">
    <source>
        <dbReference type="Proteomes" id="UP001500880"/>
    </source>
</evidence>
<feature type="transmembrane region" description="Helical" evidence="1">
    <location>
        <begin position="15"/>
        <end position="40"/>
    </location>
</feature>
<protein>
    <recommendedName>
        <fullName evidence="4">DUF4760 domain-containing protein</fullName>
    </recommendedName>
</protein>
<reference evidence="3" key="1">
    <citation type="journal article" date="2019" name="Int. J. Syst. Evol. Microbiol.">
        <title>The Global Catalogue of Microorganisms (GCM) 10K type strain sequencing project: providing services to taxonomists for standard genome sequencing and annotation.</title>
        <authorList>
            <consortium name="The Broad Institute Genomics Platform"/>
            <consortium name="The Broad Institute Genome Sequencing Center for Infectious Disease"/>
            <person name="Wu L."/>
            <person name="Ma J."/>
        </authorList>
    </citation>
    <scope>NUCLEOTIDE SEQUENCE [LARGE SCALE GENOMIC DNA]</scope>
    <source>
        <strain evidence="3">JCM 12389</strain>
    </source>
</reference>
<organism evidence="2 3">
    <name type="scientific">Salinibacillus aidingensis</name>
    <dbReference type="NCBI Taxonomy" id="237684"/>
    <lineage>
        <taxon>Bacteria</taxon>
        <taxon>Bacillati</taxon>
        <taxon>Bacillota</taxon>
        <taxon>Bacilli</taxon>
        <taxon>Bacillales</taxon>
        <taxon>Bacillaceae</taxon>
        <taxon>Salinibacillus</taxon>
    </lineage>
</organism>
<keyword evidence="3" id="KW-1185">Reference proteome</keyword>
<name>A0ABP3KYA6_9BACI</name>